<organism evidence="2 3">
    <name type="scientific">Prochlorococcus marinus XMU1408</name>
    <dbReference type="NCBI Taxonomy" id="2213228"/>
    <lineage>
        <taxon>Bacteria</taxon>
        <taxon>Bacillati</taxon>
        <taxon>Cyanobacteriota</taxon>
        <taxon>Cyanophyceae</taxon>
        <taxon>Synechococcales</taxon>
        <taxon>Prochlorococcaceae</taxon>
        <taxon>Prochlorococcus</taxon>
    </lineage>
</organism>
<sequence length="68" mass="7602">MRYFASGLFLFSHGLLVLDHLGVGAALHGLGEIFFAPWAIKQRAWDLVFIAFLFGAFDLWGTLKLGFN</sequence>
<name>A0A318R3A0_PROMR</name>
<dbReference type="Proteomes" id="UP000247807">
    <property type="component" value="Unassembled WGS sequence"/>
</dbReference>
<evidence type="ECO:0000256" key="1">
    <source>
        <dbReference type="SAM" id="Phobius"/>
    </source>
</evidence>
<dbReference type="EMBL" id="QJUE01000005">
    <property type="protein sequence ID" value="PYE01381.1"/>
    <property type="molecule type" value="Genomic_DNA"/>
</dbReference>
<feature type="transmembrane region" description="Helical" evidence="1">
    <location>
        <begin position="48"/>
        <end position="67"/>
    </location>
</feature>
<reference evidence="2 3" key="1">
    <citation type="journal article" date="2018" name="Appl. Environ. Microbiol.">
        <title>Genome rearrangement shapes Prochlorococcus ecological adaptation.</title>
        <authorList>
            <person name="Yan W."/>
            <person name="Wei S."/>
            <person name="Wang Q."/>
            <person name="Xiao X."/>
            <person name="Zeng Q."/>
            <person name="Jiao N."/>
            <person name="Zhang R."/>
        </authorList>
    </citation>
    <scope>NUCLEOTIDE SEQUENCE [LARGE SCALE GENOMIC DNA]</scope>
    <source>
        <strain evidence="2 3">XMU1408</strain>
    </source>
</reference>
<dbReference type="RefSeq" id="WP_158467210.1">
    <property type="nucleotide sequence ID" value="NZ_QJUE01000005.1"/>
</dbReference>
<keyword evidence="1" id="KW-0812">Transmembrane</keyword>
<evidence type="ECO:0000313" key="3">
    <source>
        <dbReference type="Proteomes" id="UP000247807"/>
    </source>
</evidence>
<gene>
    <name evidence="2" type="ORF">DNJ73_08205</name>
</gene>
<keyword evidence="1" id="KW-1133">Transmembrane helix</keyword>
<evidence type="ECO:0000313" key="2">
    <source>
        <dbReference type="EMBL" id="PYE01381.1"/>
    </source>
</evidence>
<keyword evidence="1" id="KW-0472">Membrane</keyword>
<accession>A0A318R3A0</accession>
<dbReference type="OrthoDB" id="540961at2"/>
<proteinExistence type="predicted"/>
<dbReference type="AlphaFoldDB" id="A0A318R3A0"/>
<protein>
    <submittedName>
        <fullName evidence="2">Uncharacterized protein</fullName>
    </submittedName>
</protein>
<comment type="caution">
    <text evidence="2">The sequence shown here is derived from an EMBL/GenBank/DDBJ whole genome shotgun (WGS) entry which is preliminary data.</text>
</comment>